<reference evidence="4" key="1">
    <citation type="submission" date="2017-02" db="UniProtKB">
        <authorList>
            <consortium name="WormBaseParasite"/>
        </authorList>
    </citation>
    <scope>IDENTIFICATION</scope>
</reference>
<dbReference type="SUPFAM" id="SSF55729">
    <property type="entry name" value="Acyl-CoA N-acyltransferases (Nat)"/>
    <property type="match status" value="1"/>
</dbReference>
<evidence type="ECO:0000313" key="3">
    <source>
        <dbReference type="Proteomes" id="UP000280834"/>
    </source>
</evidence>
<dbReference type="Pfam" id="PF00583">
    <property type="entry name" value="Acetyltransf_1"/>
    <property type="match status" value="1"/>
</dbReference>
<dbReference type="EMBL" id="UZAG01000001">
    <property type="protein sequence ID" value="VDO06493.1"/>
    <property type="molecule type" value="Genomic_DNA"/>
</dbReference>
<keyword evidence="3" id="KW-1185">Reference proteome</keyword>
<gene>
    <name evidence="2" type="ORF">BTMF_LOCUS4</name>
</gene>
<sequence>MNLTIKHSTVDDMLAHAGSLFDAHWQEIALNKQVMVLKPDAERYRAMESAGALMILSAYDGDELVGYSVNFVTNHLHYADLRVCSNDLLFITPEYRQGGAGLRLMRATENAAKECGARMMLWHAKPDTALQMILPRMGYGVQDIIYSTELG</sequence>
<organism evidence="4">
    <name type="scientific">Brugia timori</name>
    <dbReference type="NCBI Taxonomy" id="42155"/>
    <lineage>
        <taxon>Eukaryota</taxon>
        <taxon>Metazoa</taxon>
        <taxon>Ecdysozoa</taxon>
        <taxon>Nematoda</taxon>
        <taxon>Chromadorea</taxon>
        <taxon>Rhabditida</taxon>
        <taxon>Spirurina</taxon>
        <taxon>Spiruromorpha</taxon>
        <taxon>Filarioidea</taxon>
        <taxon>Onchocercidae</taxon>
        <taxon>Brugia</taxon>
    </lineage>
</organism>
<dbReference type="Proteomes" id="UP000280834">
    <property type="component" value="Unassembled WGS sequence"/>
</dbReference>
<dbReference type="CDD" id="cd04301">
    <property type="entry name" value="NAT_SF"/>
    <property type="match status" value="1"/>
</dbReference>
<dbReference type="AlphaFoldDB" id="A0A0R3Q2X2"/>
<dbReference type="InterPro" id="IPR000182">
    <property type="entry name" value="GNAT_dom"/>
</dbReference>
<dbReference type="Gene3D" id="3.40.630.30">
    <property type="match status" value="1"/>
</dbReference>
<evidence type="ECO:0000313" key="4">
    <source>
        <dbReference type="WBParaSite" id="BTMF_0000031301-mRNA-1"/>
    </source>
</evidence>
<dbReference type="InterPro" id="IPR016181">
    <property type="entry name" value="Acyl_CoA_acyltransferase"/>
</dbReference>
<evidence type="ECO:0000259" key="1">
    <source>
        <dbReference type="PROSITE" id="PS51186"/>
    </source>
</evidence>
<name>A0A0R3Q2X2_9BILA</name>
<dbReference type="GO" id="GO:0016747">
    <property type="term" value="F:acyltransferase activity, transferring groups other than amino-acyl groups"/>
    <property type="evidence" value="ECO:0007669"/>
    <property type="project" value="InterPro"/>
</dbReference>
<feature type="domain" description="N-acetyltransferase" evidence="1">
    <location>
        <begin position="3"/>
        <end position="151"/>
    </location>
</feature>
<proteinExistence type="predicted"/>
<dbReference type="WBParaSite" id="BTMF_0000031301-mRNA-1">
    <property type="protein sequence ID" value="BTMF_0000031301-mRNA-1"/>
    <property type="gene ID" value="BTMF_0000031301"/>
</dbReference>
<accession>A0A0R3Q2X2</accession>
<evidence type="ECO:0000313" key="2">
    <source>
        <dbReference type="EMBL" id="VDO06493.1"/>
    </source>
</evidence>
<protein>
    <submittedName>
        <fullName evidence="4">N-acetyltransferase domain-containing protein</fullName>
    </submittedName>
</protein>
<reference evidence="2 3" key="2">
    <citation type="submission" date="2018-11" db="EMBL/GenBank/DDBJ databases">
        <authorList>
            <consortium name="Pathogen Informatics"/>
        </authorList>
    </citation>
    <scope>NUCLEOTIDE SEQUENCE [LARGE SCALE GENOMIC DNA]</scope>
</reference>
<dbReference type="PROSITE" id="PS51186">
    <property type="entry name" value="GNAT"/>
    <property type="match status" value="1"/>
</dbReference>